<feature type="non-terminal residue" evidence="2">
    <location>
        <position position="1"/>
    </location>
</feature>
<feature type="compositionally biased region" description="Polar residues" evidence="1">
    <location>
        <begin position="30"/>
        <end position="41"/>
    </location>
</feature>
<proteinExistence type="predicted"/>
<feature type="region of interest" description="Disordered" evidence="1">
    <location>
        <begin position="1"/>
        <end position="60"/>
    </location>
</feature>
<gene>
    <name evidence="2" type="ORF">HID58_017268</name>
</gene>
<protein>
    <submittedName>
        <fullName evidence="2">Uncharacterized protein</fullName>
    </submittedName>
</protein>
<evidence type="ECO:0000256" key="1">
    <source>
        <dbReference type="SAM" id="MobiDB-lite"/>
    </source>
</evidence>
<accession>A0ABQ8D7M3</accession>
<keyword evidence="3" id="KW-1185">Reference proteome</keyword>
<name>A0ABQ8D7M3_BRANA</name>
<dbReference type="EMBL" id="JAGKQM010000005">
    <property type="protein sequence ID" value="KAH0925012.1"/>
    <property type="molecule type" value="Genomic_DNA"/>
</dbReference>
<evidence type="ECO:0000313" key="2">
    <source>
        <dbReference type="EMBL" id="KAH0925012.1"/>
    </source>
</evidence>
<organism evidence="2 3">
    <name type="scientific">Brassica napus</name>
    <name type="common">Rape</name>
    <dbReference type="NCBI Taxonomy" id="3708"/>
    <lineage>
        <taxon>Eukaryota</taxon>
        <taxon>Viridiplantae</taxon>
        <taxon>Streptophyta</taxon>
        <taxon>Embryophyta</taxon>
        <taxon>Tracheophyta</taxon>
        <taxon>Spermatophyta</taxon>
        <taxon>Magnoliopsida</taxon>
        <taxon>eudicotyledons</taxon>
        <taxon>Gunneridae</taxon>
        <taxon>Pentapetalae</taxon>
        <taxon>rosids</taxon>
        <taxon>malvids</taxon>
        <taxon>Brassicales</taxon>
        <taxon>Brassicaceae</taxon>
        <taxon>Brassiceae</taxon>
        <taxon>Brassica</taxon>
    </lineage>
</organism>
<evidence type="ECO:0000313" key="3">
    <source>
        <dbReference type="Proteomes" id="UP000824890"/>
    </source>
</evidence>
<sequence length="209" mass="23368">DKIRRNKRNPCFDPVGAPPRPPRTIVKSVTRVQSCRSSTATTEDHSQKRNPCFDPVGAPPRPPKTILMTGLSRKPISSPRRSILQSSKLFVCFQLQKGLEVLNLPPDIQEILQHLGTIHLLDKIVTGAQMGVISLIMRGKYIFPMIELQNPPAGSYSLRENIYGPLISGIGQFTYRMYGCNFISLYVLMFCPKLSKANTSQCFFFAGVL</sequence>
<dbReference type="Proteomes" id="UP000824890">
    <property type="component" value="Unassembled WGS sequence"/>
</dbReference>
<reference evidence="2 3" key="1">
    <citation type="submission" date="2021-05" db="EMBL/GenBank/DDBJ databases">
        <title>Genome Assembly of Synthetic Allotetraploid Brassica napus Reveals Homoeologous Exchanges between Subgenomes.</title>
        <authorList>
            <person name="Davis J.T."/>
        </authorList>
    </citation>
    <scope>NUCLEOTIDE SEQUENCE [LARGE SCALE GENOMIC DNA]</scope>
    <source>
        <strain evidence="3">cv. Da-Ae</strain>
        <tissue evidence="2">Seedling</tissue>
    </source>
</reference>
<comment type="caution">
    <text evidence="2">The sequence shown here is derived from an EMBL/GenBank/DDBJ whole genome shotgun (WGS) entry which is preliminary data.</text>
</comment>